<proteinExistence type="predicted"/>
<dbReference type="InterPro" id="IPR034756">
    <property type="entry name" value="T2SSM_b"/>
</dbReference>
<dbReference type="Proteomes" id="UP000592294">
    <property type="component" value="Unassembled WGS sequence"/>
</dbReference>
<gene>
    <name evidence="1" type="ORF">HW932_00095</name>
</gene>
<evidence type="ECO:0000313" key="2">
    <source>
        <dbReference type="Proteomes" id="UP000592294"/>
    </source>
</evidence>
<comment type="caution">
    <text evidence="1">The sequence shown here is derived from an EMBL/GenBank/DDBJ whole genome shotgun (WGS) entry which is preliminary data.</text>
</comment>
<dbReference type="Pfam" id="PF10741">
    <property type="entry name" value="T2SSM_b"/>
    <property type="match status" value="1"/>
</dbReference>
<dbReference type="AlphaFoldDB" id="A0A850R2R8"/>
<keyword evidence="2" id="KW-1185">Reference proteome</keyword>
<protein>
    <submittedName>
        <fullName evidence="1">General secretion pathway protein GspM</fullName>
    </submittedName>
</protein>
<reference evidence="1 2" key="1">
    <citation type="submission" date="2020-06" db="EMBL/GenBank/DDBJ databases">
        <title>Whole-genome sequence of Allochromatium humboldtianum DSM 21881, type strain.</title>
        <authorList>
            <person name="Kyndt J.A."/>
            <person name="Meyer T.E."/>
        </authorList>
    </citation>
    <scope>NUCLEOTIDE SEQUENCE [LARGE SCALE GENOMIC DNA]</scope>
    <source>
        <strain evidence="1 2">DSM 21881</strain>
    </source>
</reference>
<evidence type="ECO:0000313" key="1">
    <source>
        <dbReference type="EMBL" id="NVZ07658.1"/>
    </source>
</evidence>
<organism evidence="1 2">
    <name type="scientific">Allochromatium humboldtianum</name>
    <dbReference type="NCBI Taxonomy" id="504901"/>
    <lineage>
        <taxon>Bacteria</taxon>
        <taxon>Pseudomonadati</taxon>
        <taxon>Pseudomonadota</taxon>
        <taxon>Gammaproteobacteria</taxon>
        <taxon>Chromatiales</taxon>
        <taxon>Chromatiaceae</taxon>
        <taxon>Allochromatium</taxon>
    </lineage>
</organism>
<sequence>MTLKPATDRPLCLGLLGAAVLAPILLVAAIAIPWLGRISALDDTIAGNRDQLQRYQRLVGTLPALQAELEQARTNDAFDAFYFKAPTQALAGAQLQTQIQEIVTAAAGRLISTQILPPEGQETPSRIRVRTQIQGSTETLTEMLYRLEQARPFLFVERLSVRSSARPMELANPAMARRRLVANQGGELTVRLDIYGFVLGGAR</sequence>
<dbReference type="NCBIfam" id="NF040576">
    <property type="entry name" value="T2SS_GspM_XpsM"/>
    <property type="match status" value="1"/>
</dbReference>
<accession>A0A850R2R8</accession>
<dbReference type="EMBL" id="JABZEO010000001">
    <property type="protein sequence ID" value="NVZ07658.1"/>
    <property type="molecule type" value="Genomic_DNA"/>
</dbReference>
<dbReference type="RefSeq" id="WP_176974470.1">
    <property type="nucleotide sequence ID" value="NZ_JABZEO010000001.1"/>
</dbReference>
<name>A0A850R2R8_9GAMM</name>